<evidence type="ECO:0000259" key="2">
    <source>
        <dbReference type="Pfam" id="PF05239"/>
    </source>
</evidence>
<evidence type="ECO:0000313" key="4">
    <source>
        <dbReference type="Proteomes" id="UP000019753"/>
    </source>
</evidence>
<dbReference type="RefSeq" id="WP_052023230.1">
    <property type="nucleotide sequence ID" value="NZ_AXCW01000364.1"/>
</dbReference>
<comment type="caution">
    <text evidence="3">The sequence shown here is derived from an EMBL/GenBank/DDBJ whole genome shotgun (WGS) entry which is preliminary data.</text>
</comment>
<dbReference type="InterPro" id="IPR014747">
    <property type="entry name" value="Bac_photo_RC_H_C"/>
</dbReference>
<dbReference type="GO" id="GO:0019684">
    <property type="term" value="P:photosynthesis, light reaction"/>
    <property type="evidence" value="ECO:0007669"/>
    <property type="project" value="InterPro"/>
</dbReference>
<dbReference type="Pfam" id="PF05239">
    <property type="entry name" value="PRC"/>
    <property type="match status" value="1"/>
</dbReference>
<evidence type="ECO:0000313" key="3">
    <source>
        <dbReference type="EMBL" id="EYR62005.1"/>
    </source>
</evidence>
<accession>A0A021VPP4</accession>
<dbReference type="Gene3D" id="3.90.50.10">
    <property type="entry name" value="Photosynthetic Reaction Center, subunit H, domain 2"/>
    <property type="match status" value="1"/>
</dbReference>
<name>A0A021VPP4_9CELL</name>
<keyword evidence="4" id="KW-1185">Reference proteome</keyword>
<dbReference type="OrthoDB" id="3712018at2"/>
<sequence>MITADEIQDVALHGGPVTGPDGKRLGTLRDVFLDGSTGRPSWGLVTVGRLRREERFVPLDGAELDGDAVRVPYGRDLVHAAPRVDDDSGRLAPEEEALLLRHYGFGPAADDDASTRP</sequence>
<dbReference type="InterPro" id="IPR027275">
    <property type="entry name" value="PRC-brl_dom"/>
</dbReference>
<dbReference type="AlphaFoldDB" id="A0A021VPP4"/>
<protein>
    <recommendedName>
        <fullName evidence="2">PRC-barrel domain-containing protein</fullName>
    </recommendedName>
</protein>
<dbReference type="SUPFAM" id="SSF50346">
    <property type="entry name" value="PRC-barrel domain"/>
    <property type="match status" value="1"/>
</dbReference>
<dbReference type="InterPro" id="IPR011033">
    <property type="entry name" value="PRC_barrel-like_sf"/>
</dbReference>
<proteinExistence type="predicted"/>
<feature type="region of interest" description="Disordered" evidence="1">
    <location>
        <begin position="1"/>
        <end position="25"/>
    </location>
</feature>
<feature type="domain" description="PRC-barrel" evidence="2">
    <location>
        <begin position="11"/>
        <end position="77"/>
    </location>
</feature>
<evidence type="ECO:0000256" key="1">
    <source>
        <dbReference type="SAM" id="MobiDB-lite"/>
    </source>
</evidence>
<dbReference type="Proteomes" id="UP000019753">
    <property type="component" value="Unassembled WGS sequence"/>
</dbReference>
<dbReference type="GO" id="GO:0030077">
    <property type="term" value="C:plasma membrane light-harvesting complex"/>
    <property type="evidence" value="ECO:0007669"/>
    <property type="project" value="InterPro"/>
</dbReference>
<gene>
    <name evidence="3" type="ORF">N866_12815</name>
</gene>
<reference evidence="3 4" key="1">
    <citation type="submission" date="2014-01" db="EMBL/GenBank/DDBJ databases">
        <title>Actinotalea ferrariae CF5-4.</title>
        <authorList>
            <person name="Chen F."/>
            <person name="Li Y."/>
            <person name="Wang G."/>
        </authorList>
    </citation>
    <scope>NUCLEOTIDE SEQUENCE [LARGE SCALE GENOMIC DNA]</scope>
    <source>
        <strain evidence="3 4">CF5-4</strain>
    </source>
</reference>
<dbReference type="EMBL" id="AXCW01000364">
    <property type="protein sequence ID" value="EYR62005.1"/>
    <property type="molecule type" value="Genomic_DNA"/>
</dbReference>
<organism evidence="3 4">
    <name type="scientific">Actinotalea ferrariae CF5-4</name>
    <dbReference type="NCBI Taxonomy" id="948458"/>
    <lineage>
        <taxon>Bacteria</taxon>
        <taxon>Bacillati</taxon>
        <taxon>Actinomycetota</taxon>
        <taxon>Actinomycetes</taxon>
        <taxon>Micrococcales</taxon>
        <taxon>Cellulomonadaceae</taxon>
        <taxon>Actinotalea</taxon>
    </lineage>
</organism>